<dbReference type="InterPro" id="IPR018202">
    <property type="entry name" value="Ser_caboxypep_ser_AS"/>
</dbReference>
<evidence type="ECO:0000256" key="7">
    <source>
        <dbReference type="RuleBase" id="RU361156"/>
    </source>
</evidence>
<dbReference type="GO" id="GO:0004185">
    <property type="term" value="F:serine-type carboxypeptidase activity"/>
    <property type="evidence" value="ECO:0007669"/>
    <property type="project" value="UniProtKB-UniRule"/>
</dbReference>
<dbReference type="PRINTS" id="PR00724">
    <property type="entry name" value="CRBOXYPTASEC"/>
</dbReference>
<dbReference type="InterPro" id="IPR029058">
    <property type="entry name" value="AB_hydrolase_fold"/>
</dbReference>
<keyword evidence="6" id="KW-0325">Glycoprotein</keyword>
<feature type="signal peptide" evidence="7">
    <location>
        <begin position="1"/>
        <end position="19"/>
    </location>
</feature>
<sequence length="491" mass="54689">MKVVHLAASTLCLAGLSLAWDVDQSVLSERRYDSGLFTPIEDLNVLSENTFTTLEHPAFPKHSVRIKKTEFCDETVNAYTGYIDVEARHLFFYFFESRSEPEKDDVVFWTNGGPGGSSSLGLFMELGPCRVVSANSTKFHPESWNSKANVFFIDQPVGVGFSYASHGEYVSTTEEAAKDIAAFVHVFFEHFKKFQGNPFHMAGESYGGRYIPIFAAEVYDQNRRLVEEGLQPINLASIMIGNGKTDFMSMYPAYYEVVCTPVTRDPILDIAACVRMKQAVPRCIQWAQKGCVDTFDMFSCQAAISFCKTEIMGPFEALGLNPYDISGKCEGDEADTLCYPITKDIAHYLDRPDVRKLIGVDASVTQNFTGVNMTVNAAFIAAMDGYHPTFHYVSNLLNRGIKALIYVGKNDWICNHVGNERWTLDLEWSGGEGFRNSPKREWLVGGKVAGETRSFGGLTFATVIGAGHMVPYDKPAEALQLVNRWFAGEEL</sequence>
<dbReference type="EMBL" id="JACGCI010000017">
    <property type="protein sequence ID" value="KAF6758926.1"/>
    <property type="molecule type" value="Genomic_DNA"/>
</dbReference>
<feature type="chain" id="PRO_5034955531" description="Carboxypeptidase" evidence="7">
    <location>
        <begin position="20"/>
        <end position="491"/>
    </location>
</feature>
<dbReference type="Pfam" id="PF00450">
    <property type="entry name" value="Peptidase_S10"/>
    <property type="match status" value="1"/>
</dbReference>
<evidence type="ECO:0000313" key="8">
    <source>
        <dbReference type="EMBL" id="KAF6758926.1"/>
    </source>
</evidence>
<dbReference type="PANTHER" id="PTHR11802:SF113">
    <property type="entry name" value="SERINE CARBOXYPEPTIDASE CTSA-4.1"/>
    <property type="match status" value="1"/>
</dbReference>
<dbReference type="GO" id="GO:0000324">
    <property type="term" value="C:fungal-type vacuole"/>
    <property type="evidence" value="ECO:0007669"/>
    <property type="project" value="TreeGrafter"/>
</dbReference>
<evidence type="ECO:0000256" key="2">
    <source>
        <dbReference type="ARBA" id="ARBA00022645"/>
    </source>
</evidence>
<evidence type="ECO:0000256" key="6">
    <source>
        <dbReference type="ARBA" id="ARBA00023180"/>
    </source>
</evidence>
<dbReference type="Gene3D" id="1.10.287.410">
    <property type="match status" value="1"/>
</dbReference>
<comment type="similarity">
    <text evidence="1 7">Belongs to the peptidase S10 family.</text>
</comment>
<dbReference type="GO" id="GO:0006508">
    <property type="term" value="P:proteolysis"/>
    <property type="evidence" value="ECO:0007669"/>
    <property type="project" value="UniProtKB-KW"/>
</dbReference>
<keyword evidence="9" id="KW-1185">Reference proteome</keyword>
<gene>
    <name evidence="8" type="ORF">DFP72DRAFT_1167276</name>
</gene>
<keyword evidence="5 7" id="KW-0378">Hydrolase</keyword>
<dbReference type="SUPFAM" id="SSF53474">
    <property type="entry name" value="alpha/beta-Hydrolases"/>
    <property type="match status" value="1"/>
</dbReference>
<evidence type="ECO:0000256" key="5">
    <source>
        <dbReference type="ARBA" id="ARBA00022801"/>
    </source>
</evidence>
<keyword evidence="3 7" id="KW-0645">Protease</keyword>
<organism evidence="8 9">
    <name type="scientific">Ephemerocybe angulata</name>
    <dbReference type="NCBI Taxonomy" id="980116"/>
    <lineage>
        <taxon>Eukaryota</taxon>
        <taxon>Fungi</taxon>
        <taxon>Dikarya</taxon>
        <taxon>Basidiomycota</taxon>
        <taxon>Agaricomycotina</taxon>
        <taxon>Agaricomycetes</taxon>
        <taxon>Agaricomycetidae</taxon>
        <taxon>Agaricales</taxon>
        <taxon>Agaricineae</taxon>
        <taxon>Psathyrellaceae</taxon>
        <taxon>Ephemerocybe</taxon>
    </lineage>
</organism>
<evidence type="ECO:0000313" key="9">
    <source>
        <dbReference type="Proteomes" id="UP000521943"/>
    </source>
</evidence>
<dbReference type="Proteomes" id="UP000521943">
    <property type="component" value="Unassembled WGS sequence"/>
</dbReference>
<name>A0A8H6I7T5_9AGAR</name>
<dbReference type="InterPro" id="IPR001563">
    <property type="entry name" value="Peptidase_S10"/>
</dbReference>
<dbReference type="OrthoDB" id="443318at2759"/>
<keyword evidence="2 7" id="KW-0121">Carboxypeptidase</keyword>
<evidence type="ECO:0000256" key="3">
    <source>
        <dbReference type="ARBA" id="ARBA00022670"/>
    </source>
</evidence>
<dbReference type="PROSITE" id="PS00560">
    <property type="entry name" value="CARBOXYPEPT_SER_HIS"/>
    <property type="match status" value="1"/>
</dbReference>
<keyword evidence="4 7" id="KW-0732">Signal</keyword>
<protein>
    <recommendedName>
        <fullName evidence="7">Carboxypeptidase</fullName>
        <ecNumber evidence="7">3.4.16.-</ecNumber>
    </recommendedName>
</protein>
<dbReference type="AlphaFoldDB" id="A0A8H6I7T5"/>
<dbReference type="Gene3D" id="3.40.50.1820">
    <property type="entry name" value="alpha/beta hydrolase"/>
    <property type="match status" value="1"/>
</dbReference>
<evidence type="ECO:0000256" key="4">
    <source>
        <dbReference type="ARBA" id="ARBA00022729"/>
    </source>
</evidence>
<dbReference type="PROSITE" id="PS00131">
    <property type="entry name" value="CARBOXYPEPT_SER_SER"/>
    <property type="match status" value="1"/>
</dbReference>
<comment type="caution">
    <text evidence="8">The sequence shown here is derived from an EMBL/GenBank/DDBJ whole genome shotgun (WGS) entry which is preliminary data.</text>
</comment>
<accession>A0A8H6I7T5</accession>
<dbReference type="InterPro" id="IPR033124">
    <property type="entry name" value="Ser_caboxypep_his_AS"/>
</dbReference>
<reference evidence="8 9" key="1">
    <citation type="submission" date="2020-07" db="EMBL/GenBank/DDBJ databases">
        <title>Comparative genomics of pyrophilous fungi reveals a link between fire events and developmental genes.</title>
        <authorList>
            <consortium name="DOE Joint Genome Institute"/>
            <person name="Steindorff A.S."/>
            <person name="Carver A."/>
            <person name="Calhoun S."/>
            <person name="Stillman K."/>
            <person name="Liu H."/>
            <person name="Lipzen A."/>
            <person name="Pangilinan J."/>
            <person name="Labutti K."/>
            <person name="Bruns T.D."/>
            <person name="Grigoriev I.V."/>
        </authorList>
    </citation>
    <scope>NUCLEOTIDE SEQUENCE [LARGE SCALE GENOMIC DNA]</scope>
    <source>
        <strain evidence="8 9">CBS 144469</strain>
    </source>
</reference>
<dbReference type="PANTHER" id="PTHR11802">
    <property type="entry name" value="SERINE PROTEASE FAMILY S10 SERINE CARBOXYPEPTIDASE"/>
    <property type="match status" value="1"/>
</dbReference>
<proteinExistence type="inferred from homology"/>
<dbReference type="EC" id="3.4.16.-" evidence="7"/>
<evidence type="ECO:0000256" key="1">
    <source>
        <dbReference type="ARBA" id="ARBA00009431"/>
    </source>
</evidence>